<dbReference type="Gene3D" id="1.20.1560.10">
    <property type="entry name" value="ABC transporter type 1, transmembrane domain"/>
    <property type="match status" value="1"/>
</dbReference>
<gene>
    <name evidence="11" type="ORF">CA2015_1030</name>
</gene>
<dbReference type="InterPro" id="IPR017871">
    <property type="entry name" value="ABC_transporter-like_CS"/>
</dbReference>
<feature type="transmembrane region" description="Helical" evidence="8">
    <location>
        <begin position="80"/>
        <end position="101"/>
    </location>
</feature>
<evidence type="ECO:0000256" key="3">
    <source>
        <dbReference type="ARBA" id="ARBA00022692"/>
    </source>
</evidence>
<comment type="subcellular location">
    <subcellularLocation>
        <location evidence="1">Cell membrane</location>
        <topology evidence="1">Multi-pass membrane protein</topology>
    </subcellularLocation>
</comment>
<dbReference type="GO" id="GO:0005524">
    <property type="term" value="F:ATP binding"/>
    <property type="evidence" value="ECO:0007669"/>
    <property type="project" value="UniProtKB-KW"/>
</dbReference>
<evidence type="ECO:0000256" key="5">
    <source>
        <dbReference type="ARBA" id="ARBA00022840"/>
    </source>
</evidence>
<dbReference type="InterPro" id="IPR011527">
    <property type="entry name" value="ABC1_TM_dom"/>
</dbReference>
<evidence type="ECO:0000256" key="1">
    <source>
        <dbReference type="ARBA" id="ARBA00004651"/>
    </source>
</evidence>
<dbReference type="Pfam" id="PF00005">
    <property type="entry name" value="ABC_tran"/>
    <property type="match status" value="1"/>
</dbReference>
<dbReference type="GO" id="GO:0005886">
    <property type="term" value="C:plasma membrane"/>
    <property type="evidence" value="ECO:0007669"/>
    <property type="project" value="UniProtKB-SubCell"/>
</dbReference>
<dbReference type="InterPro" id="IPR003439">
    <property type="entry name" value="ABC_transporter-like_ATP-bd"/>
</dbReference>
<dbReference type="PANTHER" id="PTHR43394:SF1">
    <property type="entry name" value="ATP-BINDING CASSETTE SUB-FAMILY B MEMBER 10, MITOCHONDRIAL"/>
    <property type="match status" value="1"/>
</dbReference>
<proteinExistence type="predicted"/>
<keyword evidence="7 8" id="KW-0472">Membrane</keyword>
<dbReference type="FunFam" id="3.40.50.300:FF:000218">
    <property type="entry name" value="Multidrug ABC transporter ATP-binding protein"/>
    <property type="match status" value="1"/>
</dbReference>
<feature type="domain" description="ABC transmembrane type-1" evidence="10">
    <location>
        <begin position="40"/>
        <end position="323"/>
    </location>
</feature>
<protein>
    <submittedName>
        <fullName evidence="11">Lipid A export ATP-binding/permease protein MsbA</fullName>
    </submittedName>
</protein>
<dbReference type="FunFam" id="1.20.1560.10:FF:000058">
    <property type="entry name" value="ABC transporter B family member 25"/>
    <property type="match status" value="1"/>
</dbReference>
<dbReference type="Gene3D" id="3.40.50.300">
    <property type="entry name" value="P-loop containing nucleotide triphosphate hydrolases"/>
    <property type="match status" value="1"/>
</dbReference>
<evidence type="ECO:0000256" key="6">
    <source>
        <dbReference type="ARBA" id="ARBA00022989"/>
    </source>
</evidence>
<dbReference type="SMART" id="SM00382">
    <property type="entry name" value="AAA"/>
    <property type="match status" value="1"/>
</dbReference>
<feature type="domain" description="ABC transporter" evidence="9">
    <location>
        <begin position="355"/>
        <end position="591"/>
    </location>
</feature>
<dbReference type="AlphaFoldDB" id="A0A0H4PCG4"/>
<feature type="transmembrane region" description="Helical" evidence="8">
    <location>
        <begin position="182"/>
        <end position="202"/>
    </location>
</feature>
<dbReference type="GO" id="GO:0015421">
    <property type="term" value="F:ABC-type oligopeptide transporter activity"/>
    <property type="evidence" value="ECO:0007669"/>
    <property type="project" value="TreeGrafter"/>
</dbReference>
<dbReference type="PANTHER" id="PTHR43394">
    <property type="entry name" value="ATP-DEPENDENT PERMEASE MDL1, MITOCHONDRIAL"/>
    <property type="match status" value="1"/>
</dbReference>
<evidence type="ECO:0000256" key="2">
    <source>
        <dbReference type="ARBA" id="ARBA00022448"/>
    </source>
</evidence>
<dbReference type="PROSITE" id="PS50893">
    <property type="entry name" value="ABC_TRANSPORTER_2"/>
    <property type="match status" value="1"/>
</dbReference>
<dbReference type="GO" id="GO:0016887">
    <property type="term" value="F:ATP hydrolysis activity"/>
    <property type="evidence" value="ECO:0007669"/>
    <property type="project" value="InterPro"/>
</dbReference>
<sequence>MAKQRGLPLEESDKRKLNKKNFEKLFGIFEFAMPYKVPFIIGMVFLFFSSLMLLTFPYVAGKLIDAASGKDWIINDINGIAFVLIGILFIQSIFSFFRVWLFAKVSENSMRDIRVALYERLVRLPMTFFDQRRTGELISRITSDVTMLQDTFSITLAELLRQIITLFAGIIFLFYTTPRLTLFMLITIPVLVVIAMIFGKFIRKLSKKTQDHLASANVVVEETLQSIVTVKSFTGEAYEINRYRNKLNSVVAVALKAAGFRGAFISFIIFALFGGIVAVIWYGATLVSAGDMSVGDLVSFVLYTTFIGGSIAGLGDIYGQVQKAIGSSERVLEILNEATEKQTGTAFLGRMKGSIRFDKVSFHYPTRPEYRVLNELSLHAEPGEKIALAGHSGAGKSTIIQLLLKFYEVGSGSILLDDKSITDWDPQGLRKNIGMVPQEVLLFGGSIRENIRYAKPDASDEELLQAAKQANALEFIDKFPEGLDTLVGERGIKLSGGQRQRIAIARAILKDPAILILDEATSSLDAETESLVQEALDKLMKGRTTIIIAHRLSTIRKVDRIYVIKDGQVIEEGNHESLSSKEGGHYAHLVNLQFADDILRPLD</sequence>
<dbReference type="InterPro" id="IPR036640">
    <property type="entry name" value="ABC1_TM_sf"/>
</dbReference>
<evidence type="ECO:0000259" key="10">
    <source>
        <dbReference type="PROSITE" id="PS50929"/>
    </source>
</evidence>
<dbReference type="PATRIC" id="fig|320787.5.peg.1145"/>
<dbReference type="InterPro" id="IPR003593">
    <property type="entry name" value="AAA+_ATPase"/>
</dbReference>
<feature type="transmembrane region" description="Helical" evidence="8">
    <location>
        <begin position="39"/>
        <end position="60"/>
    </location>
</feature>
<evidence type="ECO:0000256" key="8">
    <source>
        <dbReference type="SAM" id="Phobius"/>
    </source>
</evidence>
<keyword evidence="4" id="KW-0547">Nucleotide-binding</keyword>
<dbReference type="RefSeq" id="WP_048640923.1">
    <property type="nucleotide sequence ID" value="NZ_CAXBGM010000053.1"/>
</dbReference>
<dbReference type="PROSITE" id="PS50929">
    <property type="entry name" value="ABC_TM1F"/>
    <property type="match status" value="1"/>
</dbReference>
<keyword evidence="6 8" id="KW-1133">Transmembrane helix</keyword>
<dbReference type="CDD" id="cd18576">
    <property type="entry name" value="ABC_6TM_bac_exporter_ABCB8_10_like"/>
    <property type="match status" value="1"/>
</dbReference>
<dbReference type="Proteomes" id="UP000036520">
    <property type="component" value="Chromosome"/>
</dbReference>
<dbReference type="EMBL" id="CP012040">
    <property type="protein sequence ID" value="AKP50483.1"/>
    <property type="molecule type" value="Genomic_DNA"/>
</dbReference>
<evidence type="ECO:0000313" key="11">
    <source>
        <dbReference type="EMBL" id="AKP50483.1"/>
    </source>
</evidence>
<keyword evidence="5 11" id="KW-0067">ATP-binding</keyword>
<dbReference type="KEGG" id="camu:CA2015_1030"/>
<feature type="transmembrane region" description="Helical" evidence="8">
    <location>
        <begin position="297"/>
        <end position="318"/>
    </location>
</feature>
<keyword evidence="12" id="KW-1185">Reference proteome</keyword>
<evidence type="ECO:0000259" key="9">
    <source>
        <dbReference type="PROSITE" id="PS50893"/>
    </source>
</evidence>
<name>A0A0H4PCG4_9BACT</name>
<dbReference type="Pfam" id="PF00664">
    <property type="entry name" value="ABC_membrane"/>
    <property type="match status" value="1"/>
</dbReference>
<organism evidence="11 12">
    <name type="scientific">Cyclobacterium amurskyense</name>
    <dbReference type="NCBI Taxonomy" id="320787"/>
    <lineage>
        <taxon>Bacteria</taxon>
        <taxon>Pseudomonadati</taxon>
        <taxon>Bacteroidota</taxon>
        <taxon>Cytophagia</taxon>
        <taxon>Cytophagales</taxon>
        <taxon>Cyclobacteriaceae</taxon>
        <taxon>Cyclobacterium</taxon>
    </lineage>
</organism>
<dbReference type="PROSITE" id="PS00211">
    <property type="entry name" value="ABC_TRANSPORTER_1"/>
    <property type="match status" value="1"/>
</dbReference>
<dbReference type="InterPro" id="IPR027417">
    <property type="entry name" value="P-loop_NTPase"/>
</dbReference>
<reference evidence="11 12" key="1">
    <citation type="submission" date="2015-07" db="EMBL/GenBank/DDBJ databases">
        <authorList>
            <person name="Kim K.M."/>
        </authorList>
    </citation>
    <scope>NUCLEOTIDE SEQUENCE [LARGE SCALE GENOMIC DNA]</scope>
    <source>
        <strain evidence="11 12">KCTC 12363</strain>
    </source>
</reference>
<dbReference type="GO" id="GO:0090374">
    <property type="term" value="P:oligopeptide export from mitochondrion"/>
    <property type="evidence" value="ECO:0007669"/>
    <property type="project" value="TreeGrafter"/>
</dbReference>
<evidence type="ECO:0000256" key="7">
    <source>
        <dbReference type="ARBA" id="ARBA00023136"/>
    </source>
</evidence>
<keyword evidence="3 8" id="KW-0812">Transmembrane</keyword>
<evidence type="ECO:0000256" key="4">
    <source>
        <dbReference type="ARBA" id="ARBA00022741"/>
    </source>
</evidence>
<accession>A0A0H4PCG4</accession>
<dbReference type="OrthoDB" id="1111069at2"/>
<dbReference type="CDD" id="cd03249">
    <property type="entry name" value="ABC_MTABC3_MDL1_MDL2"/>
    <property type="match status" value="1"/>
</dbReference>
<dbReference type="SUPFAM" id="SSF52540">
    <property type="entry name" value="P-loop containing nucleoside triphosphate hydrolases"/>
    <property type="match status" value="1"/>
</dbReference>
<keyword evidence="2" id="KW-0813">Transport</keyword>
<dbReference type="STRING" id="320787.CA2015_1030"/>
<feature type="transmembrane region" description="Helical" evidence="8">
    <location>
        <begin position="264"/>
        <end position="285"/>
    </location>
</feature>
<evidence type="ECO:0000313" key="12">
    <source>
        <dbReference type="Proteomes" id="UP000036520"/>
    </source>
</evidence>
<feature type="transmembrane region" description="Helical" evidence="8">
    <location>
        <begin position="159"/>
        <end position="176"/>
    </location>
</feature>
<dbReference type="InterPro" id="IPR039421">
    <property type="entry name" value="Type_1_exporter"/>
</dbReference>
<dbReference type="SUPFAM" id="SSF90123">
    <property type="entry name" value="ABC transporter transmembrane region"/>
    <property type="match status" value="1"/>
</dbReference>